<keyword evidence="2" id="KW-0813">Transport</keyword>
<evidence type="ECO:0000256" key="2">
    <source>
        <dbReference type="ARBA" id="ARBA00022448"/>
    </source>
</evidence>
<dbReference type="Proteomes" id="UP000695264">
    <property type="component" value="Unassembled WGS sequence"/>
</dbReference>
<dbReference type="InterPro" id="IPR003439">
    <property type="entry name" value="ABC_transporter-like_ATP-bd"/>
</dbReference>
<dbReference type="PROSITE" id="PS50893">
    <property type="entry name" value="ABC_TRANSPORTER_2"/>
    <property type="match status" value="1"/>
</dbReference>
<proteinExistence type="inferred from homology"/>
<evidence type="ECO:0000313" key="8">
    <source>
        <dbReference type="Proteomes" id="UP000695264"/>
    </source>
</evidence>
<accession>A0ABX1BRU4</accession>
<evidence type="ECO:0000259" key="6">
    <source>
        <dbReference type="PROSITE" id="PS50893"/>
    </source>
</evidence>
<dbReference type="InterPro" id="IPR003593">
    <property type="entry name" value="AAA+_ATPase"/>
</dbReference>
<dbReference type="EMBL" id="JAATEN010000001">
    <property type="protein sequence ID" value="NJP99187.1"/>
    <property type="molecule type" value="Genomic_DNA"/>
</dbReference>
<evidence type="ECO:0000313" key="7">
    <source>
        <dbReference type="EMBL" id="NJP99187.1"/>
    </source>
</evidence>
<evidence type="ECO:0000256" key="4">
    <source>
        <dbReference type="ARBA" id="ARBA00022840"/>
    </source>
</evidence>
<keyword evidence="8" id="KW-1185">Reference proteome</keyword>
<comment type="similarity">
    <text evidence="1">Belongs to the ABC transporter superfamily.</text>
</comment>
<dbReference type="SUPFAM" id="SSF52540">
    <property type="entry name" value="P-loop containing nucleoside triphosphate hydrolases"/>
    <property type="match status" value="1"/>
</dbReference>
<dbReference type="CDD" id="cd03230">
    <property type="entry name" value="ABC_DR_subfamily_A"/>
    <property type="match status" value="1"/>
</dbReference>
<protein>
    <submittedName>
        <fullName evidence="7">ABC transporter ATP-binding protein</fullName>
    </submittedName>
</protein>
<organism evidence="7 8">
    <name type="scientific">Streptomyces zingiberis</name>
    <dbReference type="NCBI Taxonomy" id="2053010"/>
    <lineage>
        <taxon>Bacteria</taxon>
        <taxon>Bacillati</taxon>
        <taxon>Actinomycetota</taxon>
        <taxon>Actinomycetes</taxon>
        <taxon>Kitasatosporales</taxon>
        <taxon>Streptomycetaceae</taxon>
        <taxon>Streptomyces</taxon>
    </lineage>
</organism>
<evidence type="ECO:0000256" key="1">
    <source>
        <dbReference type="ARBA" id="ARBA00005417"/>
    </source>
</evidence>
<dbReference type="InterPro" id="IPR027417">
    <property type="entry name" value="P-loop_NTPase"/>
</dbReference>
<dbReference type="PANTHER" id="PTHR43335:SF2">
    <property type="entry name" value="ABC TRANSPORTER, ATP-BINDING PROTEIN"/>
    <property type="match status" value="1"/>
</dbReference>
<evidence type="ECO:0000256" key="3">
    <source>
        <dbReference type="ARBA" id="ARBA00022741"/>
    </source>
</evidence>
<keyword evidence="4 7" id="KW-0067">ATP-binding</keyword>
<dbReference type="Pfam" id="PF00005">
    <property type="entry name" value="ABC_tran"/>
    <property type="match status" value="1"/>
</dbReference>
<gene>
    <name evidence="7" type="ORF">HCK00_01075</name>
</gene>
<comment type="caution">
    <text evidence="7">The sequence shown here is derived from an EMBL/GenBank/DDBJ whole genome shotgun (WGS) entry which is preliminary data.</text>
</comment>
<dbReference type="GO" id="GO:0005524">
    <property type="term" value="F:ATP binding"/>
    <property type="evidence" value="ECO:0007669"/>
    <property type="project" value="UniProtKB-KW"/>
</dbReference>
<dbReference type="RefSeq" id="WP_168100007.1">
    <property type="nucleotide sequence ID" value="NZ_JAATEN010000001.1"/>
</dbReference>
<keyword evidence="3" id="KW-0547">Nucleotide-binding</keyword>
<feature type="region of interest" description="Disordered" evidence="5">
    <location>
        <begin position="307"/>
        <end position="375"/>
    </location>
</feature>
<reference evidence="7 8" key="1">
    <citation type="submission" date="2020-03" db="EMBL/GenBank/DDBJ databases">
        <title>WGS of actinomycetes isolated from Thailand.</title>
        <authorList>
            <person name="Thawai C."/>
        </authorList>
    </citation>
    <scope>NUCLEOTIDE SEQUENCE [LARGE SCALE GENOMIC DNA]</scope>
    <source>
        <strain evidence="7 8">PLAI 1-29</strain>
    </source>
</reference>
<feature type="domain" description="ABC transporter" evidence="6">
    <location>
        <begin position="2"/>
        <end position="232"/>
    </location>
</feature>
<feature type="compositionally biased region" description="Low complexity" evidence="5">
    <location>
        <begin position="307"/>
        <end position="329"/>
    </location>
</feature>
<sequence>MILTEGLSKRFPKVTALDRLSLTVGPGVTGLVGANGAGKSTLLKILLGLSPATEGSARVLGLDVARDGGAIREQVGYMPEHDCLPPDVSATEFVVHMARISGLPPTAARERTADTLRHVGLHEERYRPMGGYSTGMKQRVKLAQALVHDPRLVLLDEPTNGLDPVGRDEMLTLIRRIHTDFGISVLVTSHLLGELERVCDHVVVVDGGTLLRSSATSDFTRSTTTLAVEVTDTGRHPDGTAALVAALDRAGIRTHAGGAAPGAGRVLLLEAADEETYDTVRDTVAELGLGLVRMEQRRHRIAEVFHSAAGSPADSAADSPADPAAAEPGRPGGTGQPGQAGRTRTGETGKTAETAGPSRPRATSGGPDGGGRDAA</sequence>
<evidence type="ECO:0000256" key="5">
    <source>
        <dbReference type="SAM" id="MobiDB-lite"/>
    </source>
</evidence>
<name>A0ABX1BRU4_9ACTN</name>
<dbReference type="PANTHER" id="PTHR43335">
    <property type="entry name" value="ABC TRANSPORTER, ATP-BINDING PROTEIN"/>
    <property type="match status" value="1"/>
</dbReference>
<feature type="compositionally biased region" description="Low complexity" evidence="5">
    <location>
        <begin position="339"/>
        <end position="356"/>
    </location>
</feature>
<dbReference type="Gene3D" id="3.40.50.300">
    <property type="entry name" value="P-loop containing nucleotide triphosphate hydrolases"/>
    <property type="match status" value="1"/>
</dbReference>
<dbReference type="SMART" id="SM00382">
    <property type="entry name" value="AAA"/>
    <property type="match status" value="1"/>
</dbReference>